<accession>A0ABD1Y0R2</accession>
<dbReference type="EMBL" id="JBHFFA010000006">
    <property type="protein sequence ID" value="KAL2620340.1"/>
    <property type="molecule type" value="Genomic_DNA"/>
</dbReference>
<protein>
    <submittedName>
        <fullName evidence="1">Uncharacterized protein</fullName>
    </submittedName>
</protein>
<name>A0ABD1Y0R2_9MARC</name>
<sequence>MLILGSYLEVCGKNDLLNHGTICEGVVIHKDSPDILPKDPRFIRLVFGATYILETARDSLYPSFQIFLLRHVEVQ</sequence>
<proteinExistence type="predicted"/>
<dbReference type="Proteomes" id="UP001605036">
    <property type="component" value="Unassembled WGS sequence"/>
</dbReference>
<gene>
    <name evidence="1" type="ORF">R1flu_000545</name>
</gene>
<evidence type="ECO:0000313" key="2">
    <source>
        <dbReference type="Proteomes" id="UP001605036"/>
    </source>
</evidence>
<comment type="caution">
    <text evidence="1">The sequence shown here is derived from an EMBL/GenBank/DDBJ whole genome shotgun (WGS) entry which is preliminary data.</text>
</comment>
<organism evidence="1 2">
    <name type="scientific">Riccia fluitans</name>
    <dbReference type="NCBI Taxonomy" id="41844"/>
    <lineage>
        <taxon>Eukaryota</taxon>
        <taxon>Viridiplantae</taxon>
        <taxon>Streptophyta</taxon>
        <taxon>Embryophyta</taxon>
        <taxon>Marchantiophyta</taxon>
        <taxon>Marchantiopsida</taxon>
        <taxon>Marchantiidae</taxon>
        <taxon>Marchantiales</taxon>
        <taxon>Ricciaceae</taxon>
        <taxon>Riccia</taxon>
    </lineage>
</organism>
<dbReference type="AlphaFoldDB" id="A0ABD1Y0R2"/>
<evidence type="ECO:0000313" key="1">
    <source>
        <dbReference type="EMBL" id="KAL2620340.1"/>
    </source>
</evidence>
<reference evidence="1 2" key="1">
    <citation type="submission" date="2024-09" db="EMBL/GenBank/DDBJ databases">
        <title>Chromosome-scale assembly of Riccia fluitans.</title>
        <authorList>
            <person name="Paukszto L."/>
            <person name="Sawicki J."/>
            <person name="Karawczyk K."/>
            <person name="Piernik-Szablinska J."/>
            <person name="Szczecinska M."/>
            <person name="Mazdziarz M."/>
        </authorList>
    </citation>
    <scope>NUCLEOTIDE SEQUENCE [LARGE SCALE GENOMIC DNA]</scope>
    <source>
        <strain evidence="1">Rf_01</strain>
        <tissue evidence="1">Aerial parts of the thallus</tissue>
    </source>
</reference>
<keyword evidence="2" id="KW-1185">Reference proteome</keyword>